<dbReference type="Proteomes" id="UP000317366">
    <property type="component" value="Unassembled WGS sequence"/>
</dbReference>
<evidence type="ECO:0000256" key="2">
    <source>
        <dbReference type="SAM" id="Phobius"/>
    </source>
</evidence>
<evidence type="ECO:0000256" key="1">
    <source>
        <dbReference type="SAM" id="MobiDB-lite"/>
    </source>
</evidence>
<evidence type="ECO:0000313" key="4">
    <source>
        <dbReference type="Proteomes" id="UP000317366"/>
    </source>
</evidence>
<feature type="region of interest" description="Disordered" evidence="1">
    <location>
        <begin position="785"/>
        <end position="810"/>
    </location>
</feature>
<comment type="caution">
    <text evidence="3">The sequence shown here is derived from an EMBL/GenBank/DDBJ whole genome shotgun (WGS) entry which is preliminary data.</text>
</comment>
<feature type="transmembrane region" description="Helical" evidence="2">
    <location>
        <begin position="7"/>
        <end position="30"/>
    </location>
</feature>
<evidence type="ECO:0000313" key="3">
    <source>
        <dbReference type="EMBL" id="TMQ66157.1"/>
    </source>
</evidence>
<evidence type="ECO:0008006" key="5">
    <source>
        <dbReference type="Google" id="ProtNLM"/>
    </source>
</evidence>
<dbReference type="GO" id="GO:0090313">
    <property type="term" value="P:regulation of protein targeting to membrane"/>
    <property type="evidence" value="ECO:0007669"/>
    <property type="project" value="TreeGrafter"/>
</dbReference>
<keyword evidence="2" id="KW-0812">Transmembrane</keyword>
<keyword evidence="2" id="KW-0472">Membrane</keyword>
<organism evidence="3 4">
    <name type="scientific">Eiseniibacteriota bacterium</name>
    <dbReference type="NCBI Taxonomy" id="2212470"/>
    <lineage>
        <taxon>Bacteria</taxon>
        <taxon>Candidatus Eiseniibacteriota</taxon>
    </lineage>
</organism>
<protein>
    <recommendedName>
        <fullName evidence="5">AsmA family protein</fullName>
    </recommendedName>
</protein>
<proteinExistence type="predicted"/>
<feature type="compositionally biased region" description="Polar residues" evidence="1">
    <location>
        <begin position="793"/>
        <end position="802"/>
    </location>
</feature>
<reference evidence="3 4" key="1">
    <citation type="journal article" date="2019" name="Nat. Microbiol.">
        <title>Mediterranean grassland soil C-N compound turnover is dependent on rainfall and depth, and is mediated by genomically divergent microorganisms.</title>
        <authorList>
            <person name="Diamond S."/>
            <person name="Andeer P.F."/>
            <person name="Li Z."/>
            <person name="Crits-Christoph A."/>
            <person name="Burstein D."/>
            <person name="Anantharaman K."/>
            <person name="Lane K.R."/>
            <person name="Thomas B.C."/>
            <person name="Pan C."/>
            <person name="Northen T.R."/>
            <person name="Banfield J.F."/>
        </authorList>
    </citation>
    <scope>NUCLEOTIDE SEQUENCE [LARGE SCALE GENOMIC DNA]</scope>
    <source>
        <strain evidence="3">WS_7</strain>
    </source>
</reference>
<sequence length="822" mass="86345">MSRGLRIAALVAASLFGVVVLVFALAWALMPRDWIERQALHQASQMKGVAVQWKRITPAFDGLAIGIKLEGLSVRIPATGEVKTDARTNAIFVRMKLIPLLFRRVEVSSAKIDGAWVALYDRGPEPAPASGAPSAHGFAVLVPRLDFHDVNVRTRDTLGSGMELKGLDGHVELAGSLEAPAAIRVSARAESLYWKPSLQASNVPLPSPLDLNASLESKGNAEVLQITKGSVGLGALTSELVGSVRFPQKDKGGGGPELDLRITGKPQKVDSGERAWKALASLPAKWNGTVSWNIRAKGSAPEVVTDGTLTVSGLSVSAKDNSFLVNQVRADWSTRADRTFVANAAGGGSGVTLSFHAGGSLAPGGATNGVLVVRAPASRLNGLLPNTPTWRSGNLECRASFELKPPAKPAVRWTIRGTGIEGTMQGLAHPVRGLEFDVEGSEAEATVRSLKTGIGSTTVQVTGTLVRGKPLNTGTFRIALDRLIAEEWAPPKGAKAPEKVAAPPPAALPIPLGAFTGVVEVGEARSGGMRVTNISAPVRFDGADLVASPIKGTIGSGGVEGSLTIKSLFGKPSYVLHLDVKRAPVEQVAAGTIPFSSALTGFLTGVVDLSGQGLPSALPNETMQGLLKGTVEDGKLKLSPTVIGVARSLGLPERTEMPVADETHTVRILGSKLVIDQARGDLGGDKAEMNGSVGLDHMLDLNLLLRLAPSRIKGSTVLSQLAQYARDADGRLPVMVKITGLDRAPKISFNVNKALQVATKQLGHQVMTDLVKNLARRPDSLRKVDSTLAADSARNQPKSPADSTAKDPLKKATDALKQIFRK</sequence>
<dbReference type="PANTHER" id="PTHR30441:SF4">
    <property type="entry name" value="PROTEIN ASMA"/>
    <property type="match status" value="1"/>
</dbReference>
<dbReference type="InterPro" id="IPR052894">
    <property type="entry name" value="AsmA-related"/>
</dbReference>
<dbReference type="AlphaFoldDB" id="A0A538TR98"/>
<accession>A0A538TR98</accession>
<dbReference type="GO" id="GO:0005886">
    <property type="term" value="C:plasma membrane"/>
    <property type="evidence" value="ECO:0007669"/>
    <property type="project" value="TreeGrafter"/>
</dbReference>
<dbReference type="EMBL" id="VBOX01000011">
    <property type="protein sequence ID" value="TMQ66157.1"/>
    <property type="molecule type" value="Genomic_DNA"/>
</dbReference>
<dbReference type="PANTHER" id="PTHR30441">
    <property type="entry name" value="DUF748 DOMAIN-CONTAINING PROTEIN"/>
    <property type="match status" value="1"/>
</dbReference>
<keyword evidence="2" id="KW-1133">Transmembrane helix</keyword>
<name>A0A538TR98_UNCEI</name>
<gene>
    <name evidence="3" type="ORF">E6K77_01620</name>
</gene>